<proteinExistence type="predicted"/>
<gene>
    <name evidence="1" type="ORF">EVOR1521_LOCUS21305</name>
</gene>
<dbReference type="AlphaFoldDB" id="A0AA36NCI0"/>
<evidence type="ECO:0000313" key="2">
    <source>
        <dbReference type="Proteomes" id="UP001178507"/>
    </source>
</evidence>
<organism evidence="1 2">
    <name type="scientific">Effrenium voratum</name>
    <dbReference type="NCBI Taxonomy" id="2562239"/>
    <lineage>
        <taxon>Eukaryota</taxon>
        <taxon>Sar</taxon>
        <taxon>Alveolata</taxon>
        <taxon>Dinophyceae</taxon>
        <taxon>Suessiales</taxon>
        <taxon>Symbiodiniaceae</taxon>
        <taxon>Effrenium</taxon>
    </lineage>
</organism>
<dbReference type="EMBL" id="CAUJNA010003261">
    <property type="protein sequence ID" value="CAJ1397253.1"/>
    <property type="molecule type" value="Genomic_DNA"/>
</dbReference>
<accession>A0AA36NCI0</accession>
<comment type="caution">
    <text evidence="1">The sequence shown here is derived from an EMBL/GenBank/DDBJ whole genome shotgun (WGS) entry which is preliminary data.</text>
</comment>
<evidence type="ECO:0000313" key="1">
    <source>
        <dbReference type="EMBL" id="CAJ1397253.1"/>
    </source>
</evidence>
<name>A0AA36NCI0_9DINO</name>
<keyword evidence="2" id="KW-1185">Reference proteome</keyword>
<reference evidence="1" key="1">
    <citation type="submission" date="2023-08" db="EMBL/GenBank/DDBJ databases">
        <authorList>
            <person name="Chen Y."/>
            <person name="Shah S."/>
            <person name="Dougan E. K."/>
            <person name="Thang M."/>
            <person name="Chan C."/>
        </authorList>
    </citation>
    <scope>NUCLEOTIDE SEQUENCE</scope>
</reference>
<protein>
    <submittedName>
        <fullName evidence="1">Uncharacterized protein</fullName>
    </submittedName>
</protein>
<dbReference type="Proteomes" id="UP001178507">
    <property type="component" value="Unassembled WGS sequence"/>
</dbReference>
<sequence>MCRKCADPQLFFVVVADSKVLFTHVCCLLRDFWGLADKANRSAVYRDTKSAVDLQNDILMYLNDVFLCEVMQVSAVLQERLLRFAVLPVLLGSALQVQPKPLLTQETAWYLLNDLMATLRSHHVLTVLATSLLRPFLPEEVFQLVTMSPPRTPMGYYVMQKSWGGTGQSSLFEVDTSEALYESVPIPFITNLDARVKPLLRNQLLEALEERLRELCLSGHVQVAIYALKAVERLMQALRSAGESLDGSVAERLGSCLCSCLARHGSLSWSLCLAVLHTLKELLDTAGSKAKAMPAVRERLLAPLAEELLHEAALQSQQGLAAQEAWLQAGSGKEGLAGLEETNLVISSPAKLARAGGLL</sequence>